<dbReference type="Proteomes" id="UP000806378">
    <property type="component" value="Unassembled WGS sequence"/>
</dbReference>
<dbReference type="OrthoDB" id="10517803at2759"/>
<evidence type="ECO:0000313" key="2">
    <source>
        <dbReference type="Proteomes" id="UP000806378"/>
    </source>
</evidence>
<sequence length="243" mass="28373">MAIPLAQAQSSLQVRHYVAHRRPVLPFQVHAVHRRVRHQLHRLRLLHLRRRHPAVQHPRHLPGRYRRQGVVHHAHRRRPLPLPVLEDGLLPRQQLQQHHPEPVHVALRREHVQPVVLRVDVPDGPGRLHQPLVAVRLVLLLRVMMMMIHQRQAEVGDPSGPIRVEQYVRRFDVSVNDWRDCVAVQILDASRRVERDLDPHLPRIQDAARYLHVVLVVQVIVESSIFHVLVDQQPLVLLHAVPN</sequence>
<gene>
    <name evidence="1" type="ORF">BT93_L0412</name>
</gene>
<organism evidence="1 2">
    <name type="scientific">Corymbia citriodora subsp. variegata</name>
    <dbReference type="NCBI Taxonomy" id="360336"/>
    <lineage>
        <taxon>Eukaryota</taxon>
        <taxon>Viridiplantae</taxon>
        <taxon>Streptophyta</taxon>
        <taxon>Embryophyta</taxon>
        <taxon>Tracheophyta</taxon>
        <taxon>Spermatophyta</taxon>
        <taxon>Magnoliopsida</taxon>
        <taxon>eudicotyledons</taxon>
        <taxon>Gunneridae</taxon>
        <taxon>Pentapetalae</taxon>
        <taxon>rosids</taxon>
        <taxon>malvids</taxon>
        <taxon>Myrtales</taxon>
        <taxon>Myrtaceae</taxon>
        <taxon>Myrtoideae</taxon>
        <taxon>Eucalypteae</taxon>
        <taxon>Corymbia</taxon>
    </lineage>
</organism>
<evidence type="ECO:0000313" key="1">
    <source>
        <dbReference type="EMBL" id="KAF7849655.1"/>
    </source>
</evidence>
<dbReference type="Gramene" id="rna-gnl|WGS:JABURB|Cocit.L0412.1">
    <property type="protein sequence ID" value="cds-KAF7849655.1"/>
    <property type="gene ID" value="gene-BT93_L0412"/>
</dbReference>
<accession>A0A8T0CUJ9</accession>
<dbReference type="EMBL" id="MU089724">
    <property type="protein sequence ID" value="KAF7849655.1"/>
    <property type="molecule type" value="Genomic_DNA"/>
</dbReference>
<proteinExistence type="predicted"/>
<keyword evidence="2" id="KW-1185">Reference proteome</keyword>
<comment type="caution">
    <text evidence="1">The sequence shown here is derived from an EMBL/GenBank/DDBJ whole genome shotgun (WGS) entry which is preliminary data.</text>
</comment>
<dbReference type="AlphaFoldDB" id="A0A8T0CUJ9"/>
<name>A0A8T0CUJ9_CORYI</name>
<reference evidence="1" key="1">
    <citation type="submission" date="2020-05" db="EMBL/GenBank/DDBJ databases">
        <title>WGS assembly of Corymbia citriodora subspecies variegata.</title>
        <authorList>
            <person name="Barry K."/>
            <person name="Hundley H."/>
            <person name="Shu S."/>
            <person name="Jenkins J."/>
            <person name="Grimwood J."/>
            <person name="Baten A."/>
        </authorList>
    </citation>
    <scope>NUCLEOTIDE SEQUENCE</scope>
    <source>
        <strain evidence="1">CV2-018</strain>
    </source>
</reference>
<protein>
    <submittedName>
        <fullName evidence="1">Uncharacterized protein</fullName>
    </submittedName>
</protein>